<dbReference type="EMBL" id="JANBQB010000728">
    <property type="protein sequence ID" value="KAJ1973954.1"/>
    <property type="molecule type" value="Genomic_DNA"/>
</dbReference>
<feature type="coiled-coil region" evidence="9">
    <location>
        <begin position="346"/>
        <end position="408"/>
    </location>
</feature>
<keyword evidence="8" id="KW-0206">Cytoskeleton</keyword>
<evidence type="ECO:0000256" key="10">
    <source>
        <dbReference type="SAM" id="MobiDB-lite"/>
    </source>
</evidence>
<dbReference type="Proteomes" id="UP001151582">
    <property type="component" value="Unassembled WGS sequence"/>
</dbReference>
<dbReference type="InterPro" id="IPR021622">
    <property type="entry name" value="Afadin/alpha-actinin-bd"/>
</dbReference>
<dbReference type="InterPro" id="IPR052300">
    <property type="entry name" value="Adhesion_Centrosome_assoc"/>
</dbReference>
<comment type="subcellular location">
    <subcellularLocation>
        <location evidence="1">Cell junction</location>
    </subcellularLocation>
    <subcellularLocation>
        <location evidence="2">Cytoplasm</location>
        <location evidence="2">Cytoskeleton</location>
        <location evidence="2">Microtubule organizing center</location>
        <location evidence="2">Centrosome</location>
    </subcellularLocation>
</comment>
<evidence type="ECO:0000256" key="8">
    <source>
        <dbReference type="ARBA" id="ARBA00023212"/>
    </source>
</evidence>
<evidence type="ECO:0000256" key="9">
    <source>
        <dbReference type="SAM" id="Coils"/>
    </source>
</evidence>
<keyword evidence="4" id="KW-0963">Cytoplasm</keyword>
<evidence type="ECO:0000313" key="12">
    <source>
        <dbReference type="Proteomes" id="UP001151582"/>
    </source>
</evidence>
<dbReference type="PANTHER" id="PTHR46507:SF4">
    <property type="entry name" value="SSX FAMILY MEMBER 2 INTERACTING PROTEIN"/>
    <property type="match status" value="1"/>
</dbReference>
<comment type="similarity">
    <text evidence="3">Belongs to the ADIP family.</text>
</comment>
<evidence type="ECO:0000256" key="2">
    <source>
        <dbReference type="ARBA" id="ARBA00004300"/>
    </source>
</evidence>
<evidence type="ECO:0000256" key="1">
    <source>
        <dbReference type="ARBA" id="ARBA00004282"/>
    </source>
</evidence>
<reference evidence="11" key="1">
    <citation type="submission" date="2022-07" db="EMBL/GenBank/DDBJ databases">
        <title>Phylogenomic reconstructions and comparative analyses of Kickxellomycotina fungi.</title>
        <authorList>
            <person name="Reynolds N.K."/>
            <person name="Stajich J.E."/>
            <person name="Barry K."/>
            <person name="Grigoriev I.V."/>
            <person name="Crous P."/>
            <person name="Smith M.E."/>
        </authorList>
    </citation>
    <scope>NUCLEOTIDE SEQUENCE</scope>
    <source>
        <strain evidence="11">RSA 567</strain>
    </source>
</reference>
<dbReference type="GO" id="GO:0035735">
    <property type="term" value="P:intraciliary transport involved in cilium assembly"/>
    <property type="evidence" value="ECO:0007669"/>
    <property type="project" value="TreeGrafter"/>
</dbReference>
<name>A0A9W8EBR5_9FUNG</name>
<feature type="non-terminal residue" evidence="11">
    <location>
        <position position="477"/>
    </location>
</feature>
<evidence type="ECO:0000256" key="4">
    <source>
        <dbReference type="ARBA" id="ARBA00022490"/>
    </source>
</evidence>
<feature type="coiled-coil region" evidence="9">
    <location>
        <begin position="291"/>
        <end position="318"/>
    </location>
</feature>
<keyword evidence="5" id="KW-0130">Cell adhesion</keyword>
<feature type="region of interest" description="Disordered" evidence="10">
    <location>
        <begin position="218"/>
        <end position="241"/>
    </location>
</feature>
<dbReference type="GO" id="GO:0007155">
    <property type="term" value="P:cell adhesion"/>
    <property type="evidence" value="ECO:0007669"/>
    <property type="project" value="UniProtKB-KW"/>
</dbReference>
<comment type="caution">
    <text evidence="11">The sequence shown here is derived from an EMBL/GenBank/DDBJ whole genome shotgun (WGS) entry which is preliminary data.</text>
</comment>
<evidence type="ECO:0000256" key="5">
    <source>
        <dbReference type="ARBA" id="ARBA00022889"/>
    </source>
</evidence>
<accession>A0A9W8EBR5</accession>
<sequence length="477" mass="55334">MDNLQFLNHELTAFGFPAPIRLPEGFDEENAQILQCITALLQQRQRDVDYREEVDDKYRRLMSEQETLLHNMTKLRNDMEAVERTLDSTKSKLIISEASLKDLHDKHRNVKEELKAAKNNLQYTRTQYTREQDKTRMNDKMQRMAADKFKASKLGLQMLNPFVKEKTLLSKDKVKDKELIDIVLGNYEEREQELLDEIEQMRHSMYDLYVAIAEAKQANADDGAASDPEPTDDGSDTDGPRMYREKVFLPYELVKQRMDTDVKQLVENIKDDWQSFTQRSQLPPPADPTLLAEKDRKVAALEAQIVLLEEKVASYKKVIDEQNRVIEMSLNPVLNQRRRDSGLVSMQMQDTDADTLEDERNALQRQKELLEEERRKFTEAAIRLGKEREELRNEKDQFEREKANDQVHVLLKNLPSTPHYLKHIDLNESTPEILKRIQAANDQTMNGHDVVANGHGSAWSGYEYAVNPSAALSDDEE</sequence>
<evidence type="ECO:0000256" key="3">
    <source>
        <dbReference type="ARBA" id="ARBA00009291"/>
    </source>
</evidence>
<dbReference type="Pfam" id="PF11559">
    <property type="entry name" value="ADIP"/>
    <property type="match status" value="1"/>
</dbReference>
<dbReference type="PANTHER" id="PTHR46507">
    <property type="entry name" value="AFADIN- AND ALPHA-ACTININ-BINDING PROTEIN"/>
    <property type="match status" value="1"/>
</dbReference>
<dbReference type="GO" id="GO:0036064">
    <property type="term" value="C:ciliary basal body"/>
    <property type="evidence" value="ECO:0007669"/>
    <property type="project" value="TreeGrafter"/>
</dbReference>
<evidence type="ECO:0000256" key="7">
    <source>
        <dbReference type="ARBA" id="ARBA00023054"/>
    </source>
</evidence>
<keyword evidence="6" id="KW-0965">Cell junction</keyword>
<organism evidence="11 12">
    <name type="scientific">Dimargaris verticillata</name>
    <dbReference type="NCBI Taxonomy" id="2761393"/>
    <lineage>
        <taxon>Eukaryota</taxon>
        <taxon>Fungi</taxon>
        <taxon>Fungi incertae sedis</taxon>
        <taxon>Zoopagomycota</taxon>
        <taxon>Kickxellomycotina</taxon>
        <taxon>Dimargaritomycetes</taxon>
        <taxon>Dimargaritales</taxon>
        <taxon>Dimargaritaceae</taxon>
        <taxon>Dimargaris</taxon>
    </lineage>
</organism>
<evidence type="ECO:0000313" key="11">
    <source>
        <dbReference type="EMBL" id="KAJ1973954.1"/>
    </source>
</evidence>
<dbReference type="AlphaFoldDB" id="A0A9W8EBR5"/>
<dbReference type="OrthoDB" id="312015at2759"/>
<feature type="coiled-coil region" evidence="9">
    <location>
        <begin position="65"/>
        <end position="131"/>
    </location>
</feature>
<protein>
    <recommendedName>
        <fullName evidence="13">Afadin and alpha-actinin-binding-domain-containing protein</fullName>
    </recommendedName>
</protein>
<evidence type="ECO:0000256" key="6">
    <source>
        <dbReference type="ARBA" id="ARBA00022949"/>
    </source>
</evidence>
<keyword evidence="7 9" id="KW-0175">Coiled coil</keyword>
<evidence type="ECO:0008006" key="13">
    <source>
        <dbReference type="Google" id="ProtNLM"/>
    </source>
</evidence>
<gene>
    <name evidence="11" type="ORF">H4R34_004903</name>
</gene>
<proteinExistence type="inferred from homology"/>
<keyword evidence="12" id="KW-1185">Reference proteome</keyword>